<organism evidence="1 2">
    <name type="scientific">Aliarcobacter butzleri L348</name>
    <dbReference type="NCBI Taxonomy" id="1447256"/>
    <lineage>
        <taxon>Bacteria</taxon>
        <taxon>Pseudomonadati</taxon>
        <taxon>Campylobacterota</taxon>
        <taxon>Epsilonproteobacteria</taxon>
        <taxon>Campylobacterales</taxon>
        <taxon>Arcobacteraceae</taxon>
        <taxon>Aliarcobacter</taxon>
    </lineage>
</organism>
<proteinExistence type="predicted"/>
<accession>A0A0G9K7Y6</accession>
<dbReference type="PATRIC" id="fig|1447256.3.peg.384"/>
<evidence type="ECO:0000313" key="2">
    <source>
        <dbReference type="Proteomes" id="UP000035514"/>
    </source>
</evidence>
<gene>
    <name evidence="1" type="ORF">AA20_01995</name>
</gene>
<dbReference type="AlphaFoldDB" id="A0A0G9K7Y6"/>
<sequence>MDELEGMFYVLADEFLLYELQCINGIFKLTIETDKVIQGDDLKKVLEEAIKYRDENL</sequence>
<dbReference type="EMBL" id="JAIQ01000050">
    <property type="protein sequence ID" value="KLE01910.1"/>
    <property type="molecule type" value="Genomic_DNA"/>
</dbReference>
<reference evidence="1 2" key="1">
    <citation type="submission" date="2014-01" db="EMBL/GenBank/DDBJ databases">
        <title>Development of a Comparative Genomic Fingerprinting Assay for High Resolution Genotyping of Arcobacter butzleri.</title>
        <authorList>
            <person name="Webb A.L."/>
            <person name="Inglis G.D."/>
            <person name="Kruczkiewicz P."/>
            <person name="Selinger L.B."/>
            <person name="Taboada E.N."/>
        </authorList>
    </citation>
    <scope>NUCLEOTIDE SEQUENCE [LARGE SCALE GENOMIC DNA]</scope>
    <source>
        <strain evidence="1 2">L348</strain>
    </source>
</reference>
<protein>
    <submittedName>
        <fullName evidence="1">Uncharacterized protein</fullName>
    </submittedName>
</protein>
<dbReference type="RefSeq" id="WP_155401067.1">
    <property type="nucleotide sequence ID" value="NZ_JAIQ01000050.1"/>
</dbReference>
<name>A0A0G9K7Y6_9BACT</name>
<comment type="caution">
    <text evidence="1">The sequence shown here is derived from an EMBL/GenBank/DDBJ whole genome shotgun (WGS) entry which is preliminary data.</text>
</comment>
<evidence type="ECO:0000313" key="1">
    <source>
        <dbReference type="EMBL" id="KLE01910.1"/>
    </source>
</evidence>
<dbReference type="Proteomes" id="UP000035514">
    <property type="component" value="Unassembled WGS sequence"/>
</dbReference>